<reference evidence="3" key="2">
    <citation type="submission" date="2020-09" db="EMBL/GenBank/DDBJ databases">
        <authorList>
            <person name="Luo X."/>
        </authorList>
    </citation>
    <scope>NUCLEOTIDE SEQUENCE</scope>
    <source>
        <strain evidence="3">TRM S81-3</strain>
    </source>
</reference>
<evidence type="ECO:0000313" key="3">
    <source>
        <dbReference type="EMBL" id="MBD0419344.1"/>
    </source>
</evidence>
<evidence type="ECO:0000256" key="2">
    <source>
        <dbReference type="SAM" id="SignalP"/>
    </source>
</evidence>
<sequence>MTRSSATTTAVAALAALAAISVTCATAAPAARTAPVTVQQATQAPAQAPLGGDTADGDLSKRGEDGAHHGRDHDEGWIHISGRTYYGRPGGCITVVSGPGAKSLDIHNESRGTVEVFRGVACGNGAPIAAVGPRSSITGVAPGPDRTVFVKNAVVGSFRVVDVYDGIL</sequence>
<dbReference type="RefSeq" id="WP_188180372.1">
    <property type="nucleotide sequence ID" value="NZ_JACVQF010000178.1"/>
</dbReference>
<feature type="compositionally biased region" description="Basic and acidic residues" evidence="1">
    <location>
        <begin position="58"/>
        <end position="74"/>
    </location>
</feature>
<dbReference type="EMBL" id="JACVQF010000178">
    <property type="protein sequence ID" value="MBD0419344.1"/>
    <property type="molecule type" value="Genomic_DNA"/>
</dbReference>
<reference evidence="3" key="1">
    <citation type="submission" date="2020-09" db="EMBL/GenBank/DDBJ databases">
        <title>Streptomyces grisecoloratus sp. nov., isolated from cotton soil.</title>
        <authorList>
            <person name="Xing L."/>
        </authorList>
    </citation>
    <scope>NUCLEOTIDE SEQUENCE</scope>
    <source>
        <strain evidence="3">TRM S81-3</strain>
    </source>
</reference>
<gene>
    <name evidence="3" type="ORF">H0H10_09245</name>
</gene>
<dbReference type="AlphaFoldDB" id="A0A926L1F0"/>
<comment type="caution">
    <text evidence="3">The sequence shown here is derived from an EMBL/GenBank/DDBJ whole genome shotgun (WGS) entry which is preliminary data.</text>
</comment>
<name>A0A926L1F0_9ACTN</name>
<evidence type="ECO:0000313" key="4">
    <source>
        <dbReference type="Proteomes" id="UP000621210"/>
    </source>
</evidence>
<feature type="compositionally biased region" description="Low complexity" evidence="1">
    <location>
        <begin position="39"/>
        <end position="49"/>
    </location>
</feature>
<feature type="chain" id="PRO_5037725054" description="Lipoprotein" evidence="2">
    <location>
        <begin position="28"/>
        <end position="168"/>
    </location>
</feature>
<evidence type="ECO:0000256" key="1">
    <source>
        <dbReference type="SAM" id="MobiDB-lite"/>
    </source>
</evidence>
<feature type="region of interest" description="Disordered" evidence="1">
    <location>
        <begin position="39"/>
        <end position="74"/>
    </location>
</feature>
<proteinExistence type="predicted"/>
<dbReference type="Proteomes" id="UP000621210">
    <property type="component" value="Unassembled WGS sequence"/>
</dbReference>
<evidence type="ECO:0008006" key="5">
    <source>
        <dbReference type="Google" id="ProtNLM"/>
    </source>
</evidence>
<accession>A0A926L1F0</accession>
<protein>
    <recommendedName>
        <fullName evidence="5">Lipoprotein</fullName>
    </recommendedName>
</protein>
<keyword evidence="4" id="KW-1185">Reference proteome</keyword>
<keyword evidence="2" id="KW-0732">Signal</keyword>
<feature type="signal peptide" evidence="2">
    <location>
        <begin position="1"/>
        <end position="27"/>
    </location>
</feature>
<organism evidence="3 4">
    <name type="scientific">Streptomyces griseicoloratus</name>
    <dbReference type="NCBI Taxonomy" id="2752516"/>
    <lineage>
        <taxon>Bacteria</taxon>
        <taxon>Bacillati</taxon>
        <taxon>Actinomycetota</taxon>
        <taxon>Actinomycetes</taxon>
        <taxon>Kitasatosporales</taxon>
        <taxon>Streptomycetaceae</taxon>
        <taxon>Streptomyces</taxon>
    </lineage>
</organism>